<reference evidence="4" key="1">
    <citation type="submission" date="2022-11" db="EMBL/GenBank/DDBJ databases">
        <title>Centuries of genome instability and evolution in soft-shell clam transmissible cancer (bioRxiv).</title>
        <authorList>
            <person name="Hart S.F.M."/>
            <person name="Yonemitsu M.A."/>
            <person name="Giersch R.M."/>
            <person name="Beal B.F."/>
            <person name="Arriagada G."/>
            <person name="Davis B.W."/>
            <person name="Ostrander E.A."/>
            <person name="Goff S.P."/>
            <person name="Metzger M.J."/>
        </authorList>
    </citation>
    <scope>NUCLEOTIDE SEQUENCE</scope>
    <source>
        <strain evidence="4">MELC-2E11</strain>
        <tissue evidence="4">Siphon/mantle</tissue>
    </source>
</reference>
<sequence length="214" mass="25184">MSDFESMTELITQDYLSYKLQELGFDFESFSKWPTVYCQRCKSKLETEVITHCDNCDDTKMFSVPENKAPCQRELKFTRKVCDLYLNDFEKRFDIDTANIKPNKATVQITFLEEADNLFEKETDWMGIVGLLILSGVLATRCAEKGYISEVKSIQCITSWYINEKLETWMKEHGGWERYSKRMDTSEAQRRLNILLDSIMKDSAPCSRRRQYFP</sequence>
<dbReference type="Gene3D" id="1.10.437.10">
    <property type="entry name" value="Blc2-like"/>
    <property type="match status" value="1"/>
</dbReference>
<comment type="similarity">
    <text evidence="1">Belongs to the Bcl-2 family.</text>
</comment>
<dbReference type="SUPFAM" id="SSF56854">
    <property type="entry name" value="Bcl-2 inhibitors of programmed cell death"/>
    <property type="match status" value="1"/>
</dbReference>
<evidence type="ECO:0000256" key="2">
    <source>
        <dbReference type="ARBA" id="ARBA00022703"/>
    </source>
</evidence>
<gene>
    <name evidence="4" type="ORF">MAR_007578</name>
</gene>
<dbReference type="Pfam" id="PF00452">
    <property type="entry name" value="Bcl-2"/>
    <property type="match status" value="1"/>
</dbReference>
<dbReference type="SMART" id="SM00337">
    <property type="entry name" value="BCL"/>
    <property type="match status" value="1"/>
</dbReference>
<dbReference type="InterPro" id="IPR002475">
    <property type="entry name" value="Bcl2-like"/>
</dbReference>
<organism evidence="4 5">
    <name type="scientific">Mya arenaria</name>
    <name type="common">Soft-shell clam</name>
    <dbReference type="NCBI Taxonomy" id="6604"/>
    <lineage>
        <taxon>Eukaryota</taxon>
        <taxon>Metazoa</taxon>
        <taxon>Spiralia</taxon>
        <taxon>Lophotrochozoa</taxon>
        <taxon>Mollusca</taxon>
        <taxon>Bivalvia</taxon>
        <taxon>Autobranchia</taxon>
        <taxon>Heteroconchia</taxon>
        <taxon>Euheterodonta</taxon>
        <taxon>Imparidentia</taxon>
        <taxon>Neoheterodontei</taxon>
        <taxon>Myida</taxon>
        <taxon>Myoidea</taxon>
        <taxon>Myidae</taxon>
        <taxon>Mya</taxon>
    </lineage>
</organism>
<dbReference type="InterPro" id="IPR036834">
    <property type="entry name" value="Bcl-2-like_sf"/>
</dbReference>
<dbReference type="PANTHER" id="PTHR11256">
    <property type="entry name" value="BCL-2 RELATED"/>
    <property type="match status" value="1"/>
</dbReference>
<keyword evidence="5" id="KW-1185">Reference proteome</keyword>
<protein>
    <recommendedName>
        <fullName evidence="3">Bcl-2 Bcl-2 homology region 1-3 domain-containing protein</fullName>
    </recommendedName>
</protein>
<dbReference type="PROSITE" id="PS50062">
    <property type="entry name" value="BCL2_FAMILY"/>
    <property type="match status" value="1"/>
</dbReference>
<dbReference type="EMBL" id="CP111012">
    <property type="protein sequence ID" value="WAQ95107.1"/>
    <property type="molecule type" value="Genomic_DNA"/>
</dbReference>
<dbReference type="Proteomes" id="UP001164746">
    <property type="component" value="Chromosome 1"/>
</dbReference>
<dbReference type="PANTHER" id="PTHR11256:SF50">
    <property type="entry name" value="APOPTOSIS REGULATOR CED-9"/>
    <property type="match status" value="1"/>
</dbReference>
<evidence type="ECO:0000259" key="3">
    <source>
        <dbReference type="SMART" id="SM00337"/>
    </source>
</evidence>
<dbReference type="InterPro" id="IPR026298">
    <property type="entry name" value="Bcl-2_fam"/>
</dbReference>
<evidence type="ECO:0000313" key="5">
    <source>
        <dbReference type="Proteomes" id="UP001164746"/>
    </source>
</evidence>
<dbReference type="InterPro" id="IPR046371">
    <property type="entry name" value="Bcl-2_BH1-3"/>
</dbReference>
<accession>A0ABY7DBQ4</accession>
<keyword evidence="2" id="KW-0053">Apoptosis</keyword>
<proteinExistence type="inferred from homology"/>
<evidence type="ECO:0000313" key="4">
    <source>
        <dbReference type="EMBL" id="WAQ95107.1"/>
    </source>
</evidence>
<name>A0ABY7DBQ4_MYAAR</name>
<evidence type="ECO:0000256" key="1">
    <source>
        <dbReference type="ARBA" id="ARBA00009458"/>
    </source>
</evidence>
<feature type="domain" description="Bcl-2 Bcl-2 homology region 1-3" evidence="3">
    <location>
        <begin position="82"/>
        <end position="176"/>
    </location>
</feature>